<feature type="non-terminal residue" evidence="1">
    <location>
        <position position="27"/>
    </location>
</feature>
<proteinExistence type="predicted"/>
<reference evidence="1 4" key="1">
    <citation type="submission" date="2018-04" db="EMBL/GenBank/DDBJ databases">
        <title>Genomic Encyclopedia of Archaeal and Bacterial Type Strains, Phase II (KMG-II): from individual species to whole genera.</title>
        <authorList>
            <person name="Goeker M."/>
        </authorList>
    </citation>
    <scope>NUCLEOTIDE SEQUENCE [LARGE SCALE GENOMIC DNA]</scope>
    <source>
        <strain evidence="1 4">DSM 29955</strain>
    </source>
</reference>
<organism evidence="1 4">
    <name type="scientific">Yoonia sediminilitoris</name>
    <dbReference type="NCBI Taxonomy" id="1286148"/>
    <lineage>
        <taxon>Bacteria</taxon>
        <taxon>Pseudomonadati</taxon>
        <taxon>Pseudomonadota</taxon>
        <taxon>Alphaproteobacteria</taxon>
        <taxon>Rhodobacterales</taxon>
        <taxon>Paracoccaceae</taxon>
        <taxon>Yoonia</taxon>
    </lineage>
</organism>
<protein>
    <submittedName>
        <fullName evidence="1">Uncharacterized protein</fullName>
    </submittedName>
</protein>
<keyword evidence="4" id="KW-1185">Reference proteome</keyword>
<dbReference type="EMBL" id="QBUD01000034">
    <property type="protein sequence ID" value="PUB08416.1"/>
    <property type="molecule type" value="Genomic_DNA"/>
</dbReference>
<dbReference type="EMBL" id="QBUD01000038">
    <property type="protein sequence ID" value="PUB08343.1"/>
    <property type="molecule type" value="Genomic_DNA"/>
</dbReference>
<evidence type="ECO:0000313" key="3">
    <source>
        <dbReference type="EMBL" id="PUB08416.1"/>
    </source>
</evidence>
<evidence type="ECO:0000313" key="2">
    <source>
        <dbReference type="EMBL" id="PUB08381.1"/>
    </source>
</evidence>
<gene>
    <name evidence="3" type="ORF">C8N45_13410</name>
    <name evidence="2" type="ORF">C8N45_1359</name>
    <name evidence="1" type="ORF">C8N45_1384</name>
</gene>
<comment type="caution">
    <text evidence="1">The sequence shown here is derived from an EMBL/GenBank/DDBJ whole genome shotgun (WGS) entry which is preliminary data.</text>
</comment>
<sequence length="27" mass="3334">MDPAAFGRRPLEDQFWERRNTMQIVRI</sequence>
<evidence type="ECO:0000313" key="1">
    <source>
        <dbReference type="EMBL" id="PUB08343.1"/>
    </source>
</evidence>
<dbReference type="EMBL" id="QBUD01000035">
    <property type="protein sequence ID" value="PUB08381.1"/>
    <property type="molecule type" value="Genomic_DNA"/>
</dbReference>
<evidence type="ECO:0000313" key="4">
    <source>
        <dbReference type="Proteomes" id="UP000244523"/>
    </source>
</evidence>
<dbReference type="Proteomes" id="UP000244523">
    <property type="component" value="Unassembled WGS sequence"/>
</dbReference>
<accession>A0A2T6K118</accession>
<name>A0A2T6K118_9RHOB</name>
<dbReference type="AlphaFoldDB" id="A0A2T6K118"/>